<dbReference type="STRING" id="553218.CAMRE0001_0757"/>
<gene>
    <name evidence="1" type="ORF">CAMRE0001_0757</name>
</gene>
<evidence type="ECO:0000313" key="1">
    <source>
        <dbReference type="EMBL" id="EEF14764.1"/>
    </source>
</evidence>
<dbReference type="AlphaFoldDB" id="B9CZR5"/>
<comment type="caution">
    <text evidence="1">The sequence shown here is derived from an EMBL/GenBank/DDBJ whole genome shotgun (WGS) entry which is preliminary data.</text>
</comment>
<accession>B9CZR5</accession>
<dbReference type="EMBL" id="ACFU01000004">
    <property type="protein sequence ID" value="EEF14764.1"/>
    <property type="molecule type" value="Genomic_DNA"/>
</dbReference>
<name>B9CZR5_CAMRE</name>
<keyword evidence="2" id="KW-1185">Reference proteome</keyword>
<evidence type="ECO:0000313" key="2">
    <source>
        <dbReference type="Proteomes" id="UP000003082"/>
    </source>
</evidence>
<sequence length="48" mass="5261">MALADFKSDGGAVDRFAGSSILSSSRQTSKFIILKQANFSYNKPFMLN</sequence>
<dbReference type="eggNOG" id="ENOG5030PF3">
    <property type="taxonomic scope" value="Bacteria"/>
</dbReference>
<organism evidence="1 2">
    <name type="scientific">Campylobacter rectus RM3267</name>
    <dbReference type="NCBI Taxonomy" id="553218"/>
    <lineage>
        <taxon>Bacteria</taxon>
        <taxon>Pseudomonadati</taxon>
        <taxon>Campylobacterota</taxon>
        <taxon>Epsilonproteobacteria</taxon>
        <taxon>Campylobacterales</taxon>
        <taxon>Campylobacteraceae</taxon>
        <taxon>Campylobacter</taxon>
    </lineage>
</organism>
<reference evidence="1 2" key="1">
    <citation type="submission" date="2008-08" db="EMBL/GenBank/DDBJ databases">
        <authorList>
            <person name="Madupu R."/>
            <person name="Durkin A.S."/>
            <person name="Torralba M."/>
            <person name="Methe B."/>
            <person name="Sutton G.G."/>
            <person name="Strausberg R.L."/>
            <person name="Nelson K.E."/>
        </authorList>
    </citation>
    <scope>NUCLEOTIDE SEQUENCE [LARGE SCALE GENOMIC DNA]</scope>
    <source>
        <strain evidence="1 2">RM3267</strain>
    </source>
</reference>
<dbReference type="Proteomes" id="UP000003082">
    <property type="component" value="Unassembled WGS sequence"/>
</dbReference>
<protein>
    <submittedName>
        <fullName evidence="1">Uncharacterized protein</fullName>
    </submittedName>
</protein>
<proteinExistence type="predicted"/>